<dbReference type="EMBL" id="JAPQKN010000003">
    <property type="protein sequence ID" value="KAJ5166641.1"/>
    <property type="molecule type" value="Genomic_DNA"/>
</dbReference>
<reference evidence="3" key="2">
    <citation type="journal article" date="2023" name="IMA Fungus">
        <title>Comparative genomic study of the Penicillium genus elucidates a diverse pangenome and 15 lateral gene transfer events.</title>
        <authorList>
            <person name="Petersen C."/>
            <person name="Sorensen T."/>
            <person name="Nielsen M.R."/>
            <person name="Sondergaard T.E."/>
            <person name="Sorensen J.L."/>
            <person name="Fitzpatrick D.A."/>
            <person name="Frisvad J.C."/>
            <person name="Nielsen K.L."/>
        </authorList>
    </citation>
    <scope>NUCLEOTIDE SEQUENCE</scope>
    <source>
        <strain evidence="3">IBT 26290</strain>
    </source>
</reference>
<feature type="signal peptide" evidence="2">
    <location>
        <begin position="1"/>
        <end position="24"/>
    </location>
</feature>
<reference evidence="3" key="1">
    <citation type="submission" date="2022-11" db="EMBL/GenBank/DDBJ databases">
        <authorList>
            <person name="Petersen C."/>
        </authorList>
    </citation>
    <scope>NUCLEOTIDE SEQUENCE</scope>
    <source>
        <strain evidence="3">IBT 26290</strain>
    </source>
</reference>
<feature type="compositionally biased region" description="Low complexity" evidence="1">
    <location>
        <begin position="576"/>
        <end position="585"/>
    </location>
</feature>
<accession>A0A9W9I2G4</accession>
<evidence type="ECO:0008006" key="5">
    <source>
        <dbReference type="Google" id="ProtNLM"/>
    </source>
</evidence>
<dbReference type="OrthoDB" id="6020543at2759"/>
<gene>
    <name evidence="3" type="ORF">N7482_005422</name>
</gene>
<feature type="compositionally biased region" description="Low complexity" evidence="1">
    <location>
        <begin position="551"/>
        <end position="569"/>
    </location>
</feature>
<feature type="region of interest" description="Disordered" evidence="1">
    <location>
        <begin position="531"/>
        <end position="585"/>
    </location>
</feature>
<feature type="region of interest" description="Disordered" evidence="1">
    <location>
        <begin position="239"/>
        <end position="273"/>
    </location>
</feature>
<protein>
    <recommendedName>
        <fullName evidence="5">Apple domain-containing protein</fullName>
    </recommendedName>
</protein>
<evidence type="ECO:0000256" key="1">
    <source>
        <dbReference type="SAM" id="MobiDB-lite"/>
    </source>
</evidence>
<dbReference type="Proteomes" id="UP001149163">
    <property type="component" value="Unassembled WGS sequence"/>
</dbReference>
<keyword evidence="4" id="KW-1185">Reference proteome</keyword>
<evidence type="ECO:0000313" key="4">
    <source>
        <dbReference type="Proteomes" id="UP001149163"/>
    </source>
</evidence>
<dbReference type="GeneID" id="81426723"/>
<feature type="compositionally biased region" description="Polar residues" evidence="1">
    <location>
        <begin position="311"/>
        <end position="328"/>
    </location>
</feature>
<feature type="region of interest" description="Disordered" evidence="1">
    <location>
        <begin position="413"/>
        <end position="436"/>
    </location>
</feature>
<organism evidence="3 4">
    <name type="scientific">Penicillium canariense</name>
    <dbReference type="NCBI Taxonomy" id="189055"/>
    <lineage>
        <taxon>Eukaryota</taxon>
        <taxon>Fungi</taxon>
        <taxon>Dikarya</taxon>
        <taxon>Ascomycota</taxon>
        <taxon>Pezizomycotina</taxon>
        <taxon>Eurotiomycetes</taxon>
        <taxon>Eurotiomycetidae</taxon>
        <taxon>Eurotiales</taxon>
        <taxon>Aspergillaceae</taxon>
        <taxon>Penicillium</taxon>
    </lineage>
</organism>
<dbReference type="RefSeq" id="XP_056543102.1">
    <property type="nucleotide sequence ID" value="XM_056687547.1"/>
</dbReference>
<feature type="compositionally biased region" description="Low complexity" evidence="1">
    <location>
        <begin position="329"/>
        <end position="341"/>
    </location>
</feature>
<proteinExistence type="predicted"/>
<evidence type="ECO:0000256" key="2">
    <source>
        <dbReference type="SAM" id="SignalP"/>
    </source>
</evidence>
<sequence>MSSRGRTSLVNVLLSTSTFTTVFPTTSTVTSSSAIAGCTIAQSAQITCSDGYYNTYGSRWQEFCAASVSGGTVYSSGSGLSLRACMSGCSVNSQCTGVFWNSGAKICYLMTGDLTITSGGPYQAASRLSADASPCVSTWLVTETGAVTSTEEVVYTITTTSTLSASTLPIPSSTPVSPSSIPVLPSSIPVLPSSIPVLPSSTPVSPSSIPVLPSSIPVLPSSIPVSPYSIPFSSSSIPVSLPSTPPGSSSSTPLILSTSSSIPSPVSSPVRLSSTPLIRTSTSCSLATGSPSIIPSGLSSVPSSGASSLPTGSNPSETQPKSSATSLDSSTVTPGGSSTSTQFADGSSGGVPVTSTYTTTYTVTETRPAHHETTYLTTETITRVTTICPEGSEATAPAHEGSGTAITHTSVTQNANPQHTTTQTAGAPTQKTQTDAYASSMTTSTIYVTEIDVTTACPPSIHNCPVGQSSTYTTTRTVATQTTTYLVAVTDSAQASALMNTSGQPMISQSTDVSVQPAAVPTLLLAQPIAPSHDQTGDHALSAKPQGSAPSSSAQKSGFASSGSSQATSHVTMMNSVSGESTSATTSASGAVYTGEAPKMGPFSILFTVLNVLLALLFL</sequence>
<comment type="caution">
    <text evidence="3">The sequence shown here is derived from an EMBL/GenBank/DDBJ whole genome shotgun (WGS) entry which is preliminary data.</text>
</comment>
<feature type="compositionally biased region" description="Low complexity" evidence="1">
    <location>
        <begin position="297"/>
        <end position="310"/>
    </location>
</feature>
<feature type="chain" id="PRO_5040775705" description="Apple domain-containing protein" evidence="2">
    <location>
        <begin position="25"/>
        <end position="619"/>
    </location>
</feature>
<evidence type="ECO:0000313" key="3">
    <source>
        <dbReference type="EMBL" id="KAJ5166641.1"/>
    </source>
</evidence>
<name>A0A9W9I2G4_9EURO</name>
<dbReference type="AlphaFoldDB" id="A0A9W9I2G4"/>
<keyword evidence="2" id="KW-0732">Signal</keyword>
<feature type="region of interest" description="Disordered" evidence="1">
    <location>
        <begin position="297"/>
        <end position="353"/>
    </location>
</feature>